<organism evidence="8 9">
    <name type="scientific">Handroanthus impetiginosus</name>
    <dbReference type="NCBI Taxonomy" id="429701"/>
    <lineage>
        <taxon>Eukaryota</taxon>
        <taxon>Viridiplantae</taxon>
        <taxon>Streptophyta</taxon>
        <taxon>Embryophyta</taxon>
        <taxon>Tracheophyta</taxon>
        <taxon>Spermatophyta</taxon>
        <taxon>Magnoliopsida</taxon>
        <taxon>eudicotyledons</taxon>
        <taxon>Gunneridae</taxon>
        <taxon>Pentapetalae</taxon>
        <taxon>asterids</taxon>
        <taxon>lamiids</taxon>
        <taxon>Lamiales</taxon>
        <taxon>Bignoniaceae</taxon>
        <taxon>Crescentiina</taxon>
        <taxon>Tabebuia alliance</taxon>
        <taxon>Handroanthus</taxon>
    </lineage>
</organism>
<evidence type="ECO:0000259" key="7">
    <source>
        <dbReference type="PROSITE" id="PS50089"/>
    </source>
</evidence>
<dbReference type="SUPFAM" id="SSF57850">
    <property type="entry name" value="RING/U-box"/>
    <property type="match status" value="1"/>
</dbReference>
<dbReference type="Proteomes" id="UP000231279">
    <property type="component" value="Unassembled WGS sequence"/>
</dbReference>
<name>A0A2G9GGD9_9LAMI</name>
<proteinExistence type="predicted"/>
<protein>
    <recommendedName>
        <fullName evidence="2">RING-type E3 ubiquitin transferase</fullName>
        <ecNumber evidence="2">2.3.2.27</ecNumber>
    </recommendedName>
</protein>
<dbReference type="Pfam" id="PF13639">
    <property type="entry name" value="zf-RING_2"/>
    <property type="match status" value="1"/>
</dbReference>
<dbReference type="SMART" id="SM00744">
    <property type="entry name" value="RINGv"/>
    <property type="match status" value="1"/>
</dbReference>
<comment type="caution">
    <text evidence="8">The sequence shown here is derived from an EMBL/GenBank/DDBJ whole genome shotgun (WGS) entry which is preliminary data.</text>
</comment>
<evidence type="ECO:0000256" key="6">
    <source>
        <dbReference type="PROSITE-ProRule" id="PRU00175"/>
    </source>
</evidence>
<dbReference type="InterPro" id="IPR011016">
    <property type="entry name" value="Znf_RING-CH"/>
</dbReference>
<evidence type="ECO:0000256" key="3">
    <source>
        <dbReference type="ARBA" id="ARBA00022723"/>
    </source>
</evidence>
<dbReference type="PANTHER" id="PTHR15710:SF77">
    <property type="entry name" value="RING-H2 FINGER PROTEIN ATL21B"/>
    <property type="match status" value="1"/>
</dbReference>
<comment type="catalytic activity">
    <reaction evidence="1">
        <text>S-ubiquitinyl-[E2 ubiquitin-conjugating enzyme]-L-cysteine + [acceptor protein]-L-lysine = [E2 ubiquitin-conjugating enzyme]-L-cysteine + N(6)-ubiquitinyl-[acceptor protein]-L-lysine.</text>
        <dbReference type="EC" id="2.3.2.27"/>
    </reaction>
</comment>
<evidence type="ECO:0000256" key="1">
    <source>
        <dbReference type="ARBA" id="ARBA00000900"/>
    </source>
</evidence>
<dbReference type="GO" id="GO:0016567">
    <property type="term" value="P:protein ubiquitination"/>
    <property type="evidence" value="ECO:0007669"/>
    <property type="project" value="TreeGrafter"/>
</dbReference>
<evidence type="ECO:0000313" key="8">
    <source>
        <dbReference type="EMBL" id="PIN04080.1"/>
    </source>
</evidence>
<dbReference type="PROSITE" id="PS50089">
    <property type="entry name" value="ZF_RING_2"/>
    <property type="match status" value="1"/>
</dbReference>
<feature type="domain" description="RING-type" evidence="7">
    <location>
        <begin position="177"/>
        <end position="218"/>
    </location>
</feature>
<evidence type="ECO:0000313" key="9">
    <source>
        <dbReference type="Proteomes" id="UP000231279"/>
    </source>
</evidence>
<evidence type="ECO:0000256" key="5">
    <source>
        <dbReference type="ARBA" id="ARBA00022833"/>
    </source>
</evidence>
<dbReference type="OrthoDB" id="4348522at2759"/>
<dbReference type="EC" id="2.3.2.27" evidence="2"/>
<dbReference type="InterPro" id="IPR001841">
    <property type="entry name" value="Znf_RING"/>
</dbReference>
<keyword evidence="4 6" id="KW-0863">Zinc-finger</keyword>
<evidence type="ECO:0000256" key="4">
    <source>
        <dbReference type="ARBA" id="ARBA00022771"/>
    </source>
</evidence>
<dbReference type="Gene3D" id="3.30.40.10">
    <property type="entry name" value="Zinc/RING finger domain, C3HC4 (zinc finger)"/>
    <property type="match status" value="1"/>
</dbReference>
<keyword evidence="5" id="KW-0862">Zinc</keyword>
<dbReference type="GO" id="GO:0016874">
    <property type="term" value="F:ligase activity"/>
    <property type="evidence" value="ECO:0007669"/>
    <property type="project" value="UniProtKB-KW"/>
</dbReference>
<dbReference type="GO" id="GO:0008270">
    <property type="term" value="F:zinc ion binding"/>
    <property type="evidence" value="ECO:0007669"/>
    <property type="project" value="UniProtKB-KW"/>
</dbReference>
<gene>
    <name evidence="8" type="ORF">CDL12_23393</name>
</gene>
<dbReference type="STRING" id="429701.A0A2G9GGD9"/>
<sequence length="224" mass="25590">MFALAPLTDRNEDAVASAPGFHIVLRFSCAVVFSNWILYEGTSEEPELLREITMPLKEASVNVHVTDLHKQVPELIDADLMECCLMWEEACLKLVDFAMKKASEAVELVPPNRNEVLYLDICISSVHKHVYVERGDPMDWVIQHSMDVDEVHMVPAEDSSIESLEKKKVLTMEFETCSICLDEFPGSCETVSMPCSHFFHEDCIKKWLRTSHYCPICRFEMPTS</sequence>
<dbReference type="GO" id="GO:0061630">
    <property type="term" value="F:ubiquitin protein ligase activity"/>
    <property type="evidence" value="ECO:0007669"/>
    <property type="project" value="UniProtKB-EC"/>
</dbReference>
<dbReference type="AlphaFoldDB" id="A0A2G9GGD9"/>
<dbReference type="GO" id="GO:0005737">
    <property type="term" value="C:cytoplasm"/>
    <property type="evidence" value="ECO:0007669"/>
    <property type="project" value="TreeGrafter"/>
</dbReference>
<accession>A0A2G9GGD9</accession>
<dbReference type="InterPro" id="IPR013083">
    <property type="entry name" value="Znf_RING/FYVE/PHD"/>
</dbReference>
<reference evidence="9" key="1">
    <citation type="journal article" date="2018" name="Gigascience">
        <title>Genome assembly of the Pink Ipe (Handroanthus impetiginosus, Bignoniaceae), a highly valued, ecologically keystone Neotropical timber forest tree.</title>
        <authorList>
            <person name="Silva-Junior O.B."/>
            <person name="Grattapaglia D."/>
            <person name="Novaes E."/>
            <person name="Collevatti R.G."/>
        </authorList>
    </citation>
    <scope>NUCLEOTIDE SEQUENCE [LARGE SCALE GENOMIC DNA]</scope>
    <source>
        <strain evidence="9">cv. UFG-1</strain>
    </source>
</reference>
<evidence type="ECO:0000256" key="2">
    <source>
        <dbReference type="ARBA" id="ARBA00012483"/>
    </source>
</evidence>
<keyword evidence="9" id="KW-1185">Reference proteome</keyword>
<dbReference type="EMBL" id="NKXS01005286">
    <property type="protein sequence ID" value="PIN04080.1"/>
    <property type="molecule type" value="Genomic_DNA"/>
</dbReference>
<dbReference type="PANTHER" id="PTHR15710">
    <property type="entry name" value="E3 UBIQUITIN-PROTEIN LIGASE PRAJA"/>
    <property type="match status" value="1"/>
</dbReference>
<dbReference type="SMART" id="SM00184">
    <property type="entry name" value="RING"/>
    <property type="match status" value="1"/>
</dbReference>
<keyword evidence="3" id="KW-0479">Metal-binding</keyword>
<keyword evidence="8" id="KW-0436">Ligase</keyword>